<comment type="caution">
    <text evidence="8">The sequence shown here is derived from an EMBL/GenBank/DDBJ whole genome shotgun (WGS) entry which is preliminary data.</text>
</comment>
<dbReference type="Gene3D" id="2.30.130.40">
    <property type="entry name" value="LON domain-like"/>
    <property type="match status" value="1"/>
</dbReference>
<dbReference type="SUPFAM" id="SSF88697">
    <property type="entry name" value="PUA domain-like"/>
    <property type="match status" value="1"/>
</dbReference>
<dbReference type="Pfam" id="PF13923">
    <property type="entry name" value="zf-C3HC4_2"/>
    <property type="match status" value="1"/>
</dbReference>
<keyword evidence="9" id="KW-1185">Reference proteome</keyword>
<keyword evidence="2 4" id="KW-0863">Zinc-finger</keyword>
<feature type="region of interest" description="Disordered" evidence="5">
    <location>
        <begin position="428"/>
        <end position="451"/>
    </location>
</feature>
<dbReference type="SMART" id="SM00464">
    <property type="entry name" value="LON"/>
    <property type="match status" value="1"/>
</dbReference>
<evidence type="ECO:0000256" key="4">
    <source>
        <dbReference type="PROSITE-ProRule" id="PRU00175"/>
    </source>
</evidence>
<sequence>MSSLPLGNTALSLQSTTSGSPLVDDSTPNRPLDPVQDAREIVRLVQCSQCSLPLREPVTLPCGNILCKRCIPELQPRRNISYPAIADRLQGFTCPFVACGEEHAEPDCSVDVGLSKVMEVIQAKFDEFRNSIETSQALIRIEERDNWAVAGVSSLQDKEPKTQVLPGGRLAAAYTMAEMGELLYNAEVTFTSLPPVAETAELLDQTLLENLKEVMRPELDCQVCYALFLDPVTTNCGHTFCRKCLQRVLDNSSLCPVCRRGLAIPPPMSSQAPVNVLLSKLLRGLFPDDVGLRMEAAKVEDAVGTEELDTPLFVCTLSFPSMPTLLHIFEPRYRLMIRRAMESGDRKFGMLPYNSSHEIQGELGAVHFCQYGTLLRIVSMHLLSDGRSLIETVGVSRFKVIQHGTLDGYLIGKVERLDDISLAAEESLEAAETSENPPATQSNQPNLSAQNLFNAPPHHDPYEEHSVQLTLDEIDSMPTQGLMDVGVAFVKRMKEQRAPWLYRREVQVYRDCPTDPALFPWWFASVLPILDSEKYELLRTTSVRERLKICSRWILRIESQGL</sequence>
<dbReference type="PANTHER" id="PTHR23327">
    <property type="entry name" value="RING FINGER PROTEIN 127"/>
    <property type="match status" value="1"/>
</dbReference>
<evidence type="ECO:0000256" key="3">
    <source>
        <dbReference type="ARBA" id="ARBA00022833"/>
    </source>
</evidence>
<evidence type="ECO:0000256" key="2">
    <source>
        <dbReference type="ARBA" id="ARBA00022771"/>
    </source>
</evidence>
<evidence type="ECO:0000259" key="7">
    <source>
        <dbReference type="PROSITE" id="PS51787"/>
    </source>
</evidence>
<feature type="non-terminal residue" evidence="8">
    <location>
        <position position="1"/>
    </location>
</feature>
<name>A0A3E2HR62_SCYLI</name>
<protein>
    <recommendedName>
        <fullName evidence="10">RING-type domain-containing protein</fullName>
    </recommendedName>
</protein>
<dbReference type="OMA" id="PWWFASV"/>
<feature type="compositionally biased region" description="Polar residues" evidence="5">
    <location>
        <begin position="433"/>
        <end position="451"/>
    </location>
</feature>
<gene>
    <name evidence="8" type="ORF">B7463_g495</name>
</gene>
<proteinExistence type="predicted"/>
<feature type="domain" description="RING-type" evidence="6">
    <location>
        <begin position="221"/>
        <end position="259"/>
    </location>
</feature>
<dbReference type="PANTHER" id="PTHR23327:SF42">
    <property type="entry name" value="LON PEPTIDASE N-TERMINAL DOMAIN AND RING FINGER PROTEIN C14F5.10C"/>
    <property type="match status" value="1"/>
</dbReference>
<dbReference type="AlphaFoldDB" id="A0A3E2HR62"/>
<dbReference type="Proteomes" id="UP000258309">
    <property type="component" value="Unassembled WGS sequence"/>
</dbReference>
<dbReference type="Gene3D" id="1.20.58.1480">
    <property type="match status" value="1"/>
</dbReference>
<dbReference type="PROSITE" id="PS51787">
    <property type="entry name" value="LON_N"/>
    <property type="match status" value="1"/>
</dbReference>
<dbReference type="InterPro" id="IPR017907">
    <property type="entry name" value="Znf_RING_CS"/>
</dbReference>
<evidence type="ECO:0008006" key="10">
    <source>
        <dbReference type="Google" id="ProtNLM"/>
    </source>
</evidence>
<feature type="non-terminal residue" evidence="8">
    <location>
        <position position="562"/>
    </location>
</feature>
<dbReference type="InterPro" id="IPR015947">
    <property type="entry name" value="PUA-like_sf"/>
</dbReference>
<dbReference type="PROSITE" id="PS50089">
    <property type="entry name" value="ZF_RING_2"/>
    <property type="match status" value="1"/>
</dbReference>
<dbReference type="GO" id="GO:0008270">
    <property type="term" value="F:zinc ion binding"/>
    <property type="evidence" value="ECO:0007669"/>
    <property type="project" value="UniProtKB-KW"/>
</dbReference>
<evidence type="ECO:0000256" key="5">
    <source>
        <dbReference type="SAM" id="MobiDB-lite"/>
    </source>
</evidence>
<evidence type="ECO:0000313" key="8">
    <source>
        <dbReference type="EMBL" id="RFU35858.1"/>
    </source>
</evidence>
<dbReference type="PROSITE" id="PS00518">
    <property type="entry name" value="ZF_RING_1"/>
    <property type="match status" value="1"/>
</dbReference>
<dbReference type="InterPro" id="IPR046336">
    <property type="entry name" value="Lon_prtase_N_sf"/>
</dbReference>
<evidence type="ECO:0000259" key="6">
    <source>
        <dbReference type="PROSITE" id="PS50089"/>
    </source>
</evidence>
<feature type="region of interest" description="Disordered" evidence="5">
    <location>
        <begin position="13"/>
        <end position="33"/>
    </location>
</feature>
<dbReference type="InterPro" id="IPR003111">
    <property type="entry name" value="Lon_prtase_N"/>
</dbReference>
<dbReference type="Pfam" id="PF02190">
    <property type="entry name" value="LON_substr_bdg"/>
    <property type="match status" value="1"/>
</dbReference>
<dbReference type="SMART" id="SM00184">
    <property type="entry name" value="RING"/>
    <property type="match status" value="2"/>
</dbReference>
<accession>A0A3E2HR62</accession>
<keyword evidence="1" id="KW-0479">Metal-binding</keyword>
<dbReference type="InterPro" id="IPR001841">
    <property type="entry name" value="Znf_RING"/>
</dbReference>
<dbReference type="EMBL" id="NCSJ02000004">
    <property type="protein sequence ID" value="RFU35858.1"/>
    <property type="molecule type" value="Genomic_DNA"/>
</dbReference>
<keyword evidence="3" id="KW-0862">Zinc</keyword>
<dbReference type="Gene3D" id="3.30.40.10">
    <property type="entry name" value="Zinc/RING finger domain, C3HC4 (zinc finger)"/>
    <property type="match status" value="2"/>
</dbReference>
<reference evidence="8 9" key="1">
    <citation type="submission" date="2018-05" db="EMBL/GenBank/DDBJ databases">
        <title>Draft genome sequence of Scytalidium lignicola DSM 105466, a ubiquitous saprotrophic fungus.</title>
        <authorList>
            <person name="Buettner E."/>
            <person name="Gebauer A.M."/>
            <person name="Hofrichter M."/>
            <person name="Liers C."/>
            <person name="Kellner H."/>
        </authorList>
    </citation>
    <scope>NUCLEOTIDE SEQUENCE [LARGE SCALE GENOMIC DNA]</scope>
    <source>
        <strain evidence="8 9">DSM 105466</strain>
    </source>
</reference>
<organism evidence="8 9">
    <name type="scientific">Scytalidium lignicola</name>
    <name type="common">Hyphomycete</name>
    <dbReference type="NCBI Taxonomy" id="5539"/>
    <lineage>
        <taxon>Eukaryota</taxon>
        <taxon>Fungi</taxon>
        <taxon>Dikarya</taxon>
        <taxon>Ascomycota</taxon>
        <taxon>Pezizomycotina</taxon>
        <taxon>Leotiomycetes</taxon>
        <taxon>Leotiomycetes incertae sedis</taxon>
        <taxon>Scytalidium</taxon>
    </lineage>
</organism>
<dbReference type="OrthoDB" id="264917at2759"/>
<feature type="domain" description="Lon N-terminal" evidence="7">
    <location>
        <begin position="301"/>
        <end position="558"/>
    </location>
</feature>
<dbReference type="SUPFAM" id="SSF57850">
    <property type="entry name" value="RING/U-box"/>
    <property type="match status" value="2"/>
</dbReference>
<dbReference type="STRING" id="5539.A0A3E2HR62"/>
<dbReference type="GO" id="GO:0061630">
    <property type="term" value="F:ubiquitin protein ligase activity"/>
    <property type="evidence" value="ECO:0007669"/>
    <property type="project" value="TreeGrafter"/>
</dbReference>
<evidence type="ECO:0000313" key="9">
    <source>
        <dbReference type="Proteomes" id="UP000258309"/>
    </source>
</evidence>
<dbReference type="CDD" id="cd16514">
    <property type="entry name" value="RING-HC_LONFs_rpt2"/>
    <property type="match status" value="1"/>
</dbReference>
<evidence type="ECO:0000256" key="1">
    <source>
        <dbReference type="ARBA" id="ARBA00022723"/>
    </source>
</evidence>
<dbReference type="InterPro" id="IPR013083">
    <property type="entry name" value="Znf_RING/FYVE/PHD"/>
</dbReference>